<keyword evidence="3" id="KW-0804">Transcription</keyword>
<name>A0A736PJ99_SALET</name>
<proteinExistence type="predicted"/>
<dbReference type="PRINTS" id="PR00038">
    <property type="entry name" value="HTHLUXR"/>
</dbReference>
<keyword evidence="2" id="KW-0238">DNA-binding</keyword>
<gene>
    <name evidence="5" type="ORF">G4P47_004513</name>
</gene>
<keyword evidence="1" id="KW-0805">Transcription regulation</keyword>
<sequence>MLNMDSKIILISNRSIQTQLLLDYLNKKSDNLVDFVDISRPDMSFVFEGSIILYDIQASSRKLKKIWSTLLNDSACHLRIYIINCLRSLSLYENMSWPNFESIIPHNCTTEHLLDVIKKGCQLPRLERTVSPPTAQLNLSQSNDNAEMLTEREYEILAELAKGASNMDIARTFFISENTVRTHIYNIFKKISVSNRTQAACWANVHLRSRVLDERPWA</sequence>
<dbReference type="FunFam" id="1.10.10.10:FF:000153">
    <property type="entry name" value="LuxR family transcriptional regulator"/>
    <property type="match status" value="1"/>
</dbReference>
<dbReference type="Gene3D" id="1.10.10.10">
    <property type="entry name" value="Winged helix-like DNA-binding domain superfamily/Winged helix DNA-binding domain"/>
    <property type="match status" value="1"/>
</dbReference>
<dbReference type="Gene3D" id="3.40.50.2300">
    <property type="match status" value="1"/>
</dbReference>
<dbReference type="SUPFAM" id="SSF46894">
    <property type="entry name" value="C-terminal effector domain of the bipartite response regulators"/>
    <property type="match status" value="1"/>
</dbReference>
<evidence type="ECO:0000256" key="1">
    <source>
        <dbReference type="ARBA" id="ARBA00023015"/>
    </source>
</evidence>
<reference evidence="5" key="1">
    <citation type="journal article" date="2018" name="Genome Biol.">
        <title>SKESA: strategic k-mer extension for scrupulous assemblies.</title>
        <authorList>
            <person name="Souvorov A."/>
            <person name="Agarwala R."/>
            <person name="Lipman D.J."/>
        </authorList>
    </citation>
    <scope>NUCLEOTIDE SEQUENCE</scope>
    <source>
        <strain evidence="5">13-4047</strain>
    </source>
</reference>
<comment type="caution">
    <text evidence="5">The sequence shown here is derived from an EMBL/GenBank/DDBJ whole genome shotgun (WGS) entry which is preliminary data.</text>
</comment>
<dbReference type="PROSITE" id="PS50043">
    <property type="entry name" value="HTH_LUXR_2"/>
    <property type="match status" value="1"/>
</dbReference>
<dbReference type="PANTHER" id="PTHR44688">
    <property type="entry name" value="DNA-BINDING TRANSCRIPTIONAL ACTIVATOR DEVR_DOSR"/>
    <property type="match status" value="1"/>
</dbReference>
<evidence type="ECO:0000256" key="2">
    <source>
        <dbReference type="ARBA" id="ARBA00023125"/>
    </source>
</evidence>
<dbReference type="InterPro" id="IPR000792">
    <property type="entry name" value="Tscrpt_reg_LuxR_C"/>
</dbReference>
<dbReference type="Pfam" id="PF00196">
    <property type="entry name" value="GerE"/>
    <property type="match status" value="1"/>
</dbReference>
<reference evidence="5" key="2">
    <citation type="submission" date="2018-07" db="EMBL/GenBank/DDBJ databases">
        <authorList>
            <consortium name="NCBI Pathogen Detection Project"/>
        </authorList>
    </citation>
    <scope>NUCLEOTIDE SEQUENCE</scope>
    <source>
        <strain evidence="5">13-4047</strain>
    </source>
</reference>
<evidence type="ECO:0000256" key="3">
    <source>
        <dbReference type="ARBA" id="ARBA00023163"/>
    </source>
</evidence>
<dbReference type="SMART" id="SM00421">
    <property type="entry name" value="HTH_LUXR"/>
    <property type="match status" value="1"/>
</dbReference>
<dbReference type="PANTHER" id="PTHR44688:SF25">
    <property type="entry name" value="HTH LUXR-TYPE DOMAIN-CONTAINING PROTEIN"/>
    <property type="match status" value="1"/>
</dbReference>
<dbReference type="InterPro" id="IPR016032">
    <property type="entry name" value="Sig_transdc_resp-reg_C-effctor"/>
</dbReference>
<organism evidence="5">
    <name type="scientific">Salmonella enterica subsp. enterica serovar Javiana</name>
    <dbReference type="NCBI Taxonomy" id="363569"/>
    <lineage>
        <taxon>Bacteria</taxon>
        <taxon>Pseudomonadati</taxon>
        <taxon>Pseudomonadota</taxon>
        <taxon>Gammaproteobacteria</taxon>
        <taxon>Enterobacterales</taxon>
        <taxon>Enterobacteriaceae</taxon>
        <taxon>Salmonella</taxon>
    </lineage>
</organism>
<evidence type="ECO:0000313" key="5">
    <source>
        <dbReference type="EMBL" id="HAE7705468.1"/>
    </source>
</evidence>
<dbReference type="CDD" id="cd06170">
    <property type="entry name" value="LuxR_C_like"/>
    <property type="match status" value="1"/>
</dbReference>
<protein>
    <submittedName>
        <fullName evidence="5">Helix-turn-helix transcriptional regulator</fullName>
    </submittedName>
</protein>
<dbReference type="GO" id="GO:0003677">
    <property type="term" value="F:DNA binding"/>
    <property type="evidence" value="ECO:0007669"/>
    <property type="project" value="UniProtKB-KW"/>
</dbReference>
<dbReference type="PROSITE" id="PS00622">
    <property type="entry name" value="HTH_LUXR_1"/>
    <property type="match status" value="1"/>
</dbReference>
<dbReference type="InterPro" id="IPR036388">
    <property type="entry name" value="WH-like_DNA-bd_sf"/>
</dbReference>
<dbReference type="EMBL" id="DAASZT010000011">
    <property type="protein sequence ID" value="HAE7705468.1"/>
    <property type="molecule type" value="Genomic_DNA"/>
</dbReference>
<accession>A0A736PJ99</accession>
<feature type="domain" description="HTH luxR-type" evidence="4">
    <location>
        <begin position="142"/>
        <end position="207"/>
    </location>
</feature>
<dbReference type="GO" id="GO:0006355">
    <property type="term" value="P:regulation of DNA-templated transcription"/>
    <property type="evidence" value="ECO:0007669"/>
    <property type="project" value="InterPro"/>
</dbReference>
<dbReference type="AlphaFoldDB" id="A0A736PJ99"/>
<evidence type="ECO:0000259" key="4">
    <source>
        <dbReference type="PROSITE" id="PS50043"/>
    </source>
</evidence>